<dbReference type="AlphaFoldDB" id="A0A9N9PRG4"/>
<keyword evidence="3" id="KW-0732">Signal</keyword>
<dbReference type="Proteomes" id="UP000701801">
    <property type="component" value="Unassembled WGS sequence"/>
</dbReference>
<proteinExistence type="predicted"/>
<evidence type="ECO:0000256" key="2">
    <source>
        <dbReference type="SAM" id="Phobius"/>
    </source>
</evidence>
<accession>A0A9N9PRG4</accession>
<comment type="caution">
    <text evidence="4">The sequence shown here is derived from an EMBL/GenBank/DDBJ whole genome shotgun (WGS) entry which is preliminary data.</text>
</comment>
<name>A0A9N9PRG4_9HELO</name>
<feature type="compositionally biased region" description="Polar residues" evidence="1">
    <location>
        <begin position="302"/>
        <end position="314"/>
    </location>
</feature>
<feature type="compositionally biased region" description="Low complexity" evidence="1">
    <location>
        <begin position="378"/>
        <end position="400"/>
    </location>
</feature>
<reference evidence="4" key="1">
    <citation type="submission" date="2021-07" db="EMBL/GenBank/DDBJ databases">
        <authorList>
            <person name="Durling M."/>
        </authorList>
    </citation>
    <scope>NUCLEOTIDE SEQUENCE</scope>
</reference>
<keyword evidence="5" id="KW-1185">Reference proteome</keyword>
<dbReference type="OrthoDB" id="3565311at2759"/>
<keyword evidence="2" id="KW-1133">Transmembrane helix</keyword>
<gene>
    <name evidence="4" type="ORF">HYALB_00007157</name>
</gene>
<organism evidence="4 5">
    <name type="scientific">Hymenoscyphus albidus</name>
    <dbReference type="NCBI Taxonomy" id="595503"/>
    <lineage>
        <taxon>Eukaryota</taxon>
        <taxon>Fungi</taxon>
        <taxon>Dikarya</taxon>
        <taxon>Ascomycota</taxon>
        <taxon>Pezizomycotina</taxon>
        <taxon>Leotiomycetes</taxon>
        <taxon>Helotiales</taxon>
        <taxon>Helotiaceae</taxon>
        <taxon>Hymenoscyphus</taxon>
    </lineage>
</organism>
<evidence type="ECO:0000256" key="3">
    <source>
        <dbReference type="SAM" id="SignalP"/>
    </source>
</evidence>
<feature type="region of interest" description="Disordered" evidence="1">
    <location>
        <begin position="213"/>
        <end position="240"/>
    </location>
</feature>
<keyword evidence="2" id="KW-0472">Membrane</keyword>
<feature type="chain" id="PRO_5040264589" evidence="3">
    <location>
        <begin position="21"/>
        <end position="490"/>
    </location>
</feature>
<evidence type="ECO:0000313" key="5">
    <source>
        <dbReference type="Proteomes" id="UP000701801"/>
    </source>
</evidence>
<protein>
    <submittedName>
        <fullName evidence="4">Uncharacterized protein</fullName>
    </submittedName>
</protein>
<keyword evidence="2" id="KW-0812">Transmembrane</keyword>
<feature type="transmembrane region" description="Helical" evidence="2">
    <location>
        <begin position="247"/>
        <end position="268"/>
    </location>
</feature>
<evidence type="ECO:0000256" key="1">
    <source>
        <dbReference type="SAM" id="MobiDB-lite"/>
    </source>
</evidence>
<feature type="region of interest" description="Disordered" evidence="1">
    <location>
        <begin position="275"/>
        <end position="469"/>
    </location>
</feature>
<feature type="compositionally biased region" description="Basic and acidic residues" evidence="1">
    <location>
        <begin position="289"/>
        <end position="301"/>
    </location>
</feature>
<feature type="signal peptide" evidence="3">
    <location>
        <begin position="1"/>
        <end position="20"/>
    </location>
</feature>
<sequence>MRCRYLGLMASFWVLSPVHGQEDSSQLKAPFTTNVQSFAPNTTGISPYTGNPTTTYTISFKTSNANHKNTTLFLCQATAPDGVTTKLPISTQRLGSYCAGNVCHEEKSLKDLNGIIENDQERNILFTLEDGTPPPGYFFLCFTNDEQFCASTSKAFQILGSSTAPGLPGEPEQLISGLQFNPFIHQSDTSPRYVRPDGGLLPSQTSTQFATTTIIPPTQTPTSDASSTQDTTTTPAPPSGLSTAAKAGIGVGALGVAAIILLGILLCLRKRQRQTKGPDQIMLNQSSADSHDLITEKEAERSSPSSYEAPTQVYSGALNLPPKPQTPTRHSALSPYEEIPSQPYTGSAAAIPRRKPTLSSNKNANPTNINNPTPPIADPSSSSPPSTTTALSPTTTVSPTISREVSAASTIGPPSRNDVSPPARSFEEYRDVPTTYAERHTPPAPFLGNERKSRGSMSEADLVRLTEEEEERRIDAAIEEAERLKSVKGR</sequence>
<evidence type="ECO:0000313" key="4">
    <source>
        <dbReference type="EMBL" id="CAG8972403.1"/>
    </source>
</evidence>
<feature type="compositionally biased region" description="Basic and acidic residues" evidence="1">
    <location>
        <begin position="425"/>
        <end position="441"/>
    </location>
</feature>
<dbReference type="EMBL" id="CAJVRM010000044">
    <property type="protein sequence ID" value="CAG8972403.1"/>
    <property type="molecule type" value="Genomic_DNA"/>
</dbReference>
<feature type="compositionally biased region" description="Low complexity" evidence="1">
    <location>
        <begin position="213"/>
        <end position="234"/>
    </location>
</feature>